<dbReference type="Pfam" id="PF07676">
    <property type="entry name" value="PD40"/>
    <property type="match status" value="1"/>
</dbReference>
<evidence type="ECO:0000256" key="3">
    <source>
        <dbReference type="PROSITE-ProRule" id="PRU01091"/>
    </source>
</evidence>
<dbReference type="SUPFAM" id="SSF82171">
    <property type="entry name" value="DPP6 N-terminal domain-like"/>
    <property type="match status" value="1"/>
</dbReference>
<reference evidence="6" key="1">
    <citation type="submission" date="2023-07" db="EMBL/GenBank/DDBJ databases">
        <title>Gilvimarinus algae sp. nov., isolated from the surface of Kelp.</title>
        <authorList>
            <person name="Sun Y.Y."/>
            <person name="Gong Y."/>
            <person name="Du Z.J."/>
        </authorList>
    </citation>
    <scope>NUCLEOTIDE SEQUENCE</scope>
    <source>
        <strain evidence="6">SDUM040014</strain>
    </source>
</reference>
<dbReference type="PROSITE" id="PS51755">
    <property type="entry name" value="OMPR_PHOB"/>
    <property type="match status" value="1"/>
</dbReference>
<dbReference type="InterPro" id="IPR001867">
    <property type="entry name" value="OmpR/PhoB-type_DNA-bd"/>
</dbReference>
<organism evidence="6 7">
    <name type="scientific">Gilvimarinus algae</name>
    <dbReference type="NCBI Taxonomy" id="3058037"/>
    <lineage>
        <taxon>Bacteria</taxon>
        <taxon>Pseudomonadati</taxon>
        <taxon>Pseudomonadota</taxon>
        <taxon>Gammaproteobacteria</taxon>
        <taxon>Cellvibrionales</taxon>
        <taxon>Cellvibrionaceae</taxon>
        <taxon>Gilvimarinus</taxon>
    </lineage>
</organism>
<dbReference type="SUPFAM" id="SSF46894">
    <property type="entry name" value="C-terminal effector domain of the bipartite response regulators"/>
    <property type="match status" value="1"/>
</dbReference>
<proteinExistence type="inferred from homology"/>
<feature type="transmembrane region" description="Helical" evidence="4">
    <location>
        <begin position="136"/>
        <end position="155"/>
    </location>
</feature>
<sequence length="703" mass="77917">MDRQEERGFSLGELTALPARNEIILGGRSEHVQPKVMAVFLYLAEQYPRVVSNDELLAEVWSGRVVTHSSVQKSINFLRKAIADLAGDEAYITHYSKKGYTLTKAPVFAQAGANALAPPLARPYARLRAALRAHPLGYTLAGVALFVLALMYLLLASDRIVWQRAHSVSLSQYQALTSEQGAEFGAAPHPNNRHFAYIRSEPEETVIRVAEHGSEPWPVASSEGDWQLLSWSPSGRYLAAVERVYLDERSRTPGFYGRGDGLYNLQVFELDLATGQTLDKHRLSQWQGHIRSLSWWSEDALELVASQGSGAISQRYRYHLGQQRLERVKELEFAQNPLASAIHDGRTALMNRQDGRVRVHFLNREQERFASELLATDRADISWLSDGSAVLLSSPDLPYWLVLYRDGERAVIQPPAPAGSVLQAPRYSADGQRIYASALSPRTTLRQQTPVTDTALTRGAHWNYAARWSPDAGALAYVSVRNGEHQIWLMQNGEERLLTKAPDADTVDELIWSGDGKALVFKAAGRLYRYALSSAERGVLLQEAATLTPVAEPVGGETLLVKKTIADEDNLWRVDLASAEQRQLTFGSVGAALADAQGRLYFQYIGQAGLWRITAADQEPELIEKALPANSELLHLGDEGVYFLTGGPCRESAIQFMAFSDAQVRDFLSRSQSGLETQSFHPEAGAVYRQCETPDSDILLLTD</sequence>
<dbReference type="EMBL" id="JAULRT010000035">
    <property type="protein sequence ID" value="MDO3381503.1"/>
    <property type="molecule type" value="Genomic_DNA"/>
</dbReference>
<keyword evidence="4" id="KW-0812">Transmembrane</keyword>
<feature type="DNA-binding region" description="OmpR/PhoB-type" evidence="3">
    <location>
        <begin position="6"/>
        <end position="104"/>
    </location>
</feature>
<accession>A0ABT8TDR1</accession>
<dbReference type="InterPro" id="IPR016032">
    <property type="entry name" value="Sig_transdc_resp-reg_C-effctor"/>
</dbReference>
<keyword evidence="4" id="KW-0472">Membrane</keyword>
<dbReference type="InterPro" id="IPR011042">
    <property type="entry name" value="6-blade_b-propeller_TolB-like"/>
</dbReference>
<dbReference type="PANTHER" id="PTHR36842">
    <property type="entry name" value="PROTEIN TOLB HOMOLOG"/>
    <property type="match status" value="1"/>
</dbReference>
<dbReference type="Proteomes" id="UP001168380">
    <property type="component" value="Unassembled WGS sequence"/>
</dbReference>
<keyword evidence="4" id="KW-1133">Transmembrane helix</keyword>
<evidence type="ECO:0000313" key="7">
    <source>
        <dbReference type="Proteomes" id="UP001168380"/>
    </source>
</evidence>
<comment type="caution">
    <text evidence="6">The sequence shown here is derived from an EMBL/GenBank/DDBJ whole genome shotgun (WGS) entry which is preliminary data.</text>
</comment>
<comment type="similarity">
    <text evidence="1">Belongs to the TolB family.</text>
</comment>
<evidence type="ECO:0000256" key="2">
    <source>
        <dbReference type="ARBA" id="ARBA00023125"/>
    </source>
</evidence>
<keyword evidence="2 3" id="KW-0238">DNA-binding</keyword>
<protein>
    <submittedName>
        <fullName evidence="6">Winged helix-turn-helix domain-containing protein</fullName>
    </submittedName>
</protein>
<dbReference type="InterPro" id="IPR011659">
    <property type="entry name" value="WD40"/>
</dbReference>
<keyword evidence="7" id="KW-1185">Reference proteome</keyword>
<dbReference type="Gene3D" id="2.120.10.30">
    <property type="entry name" value="TolB, C-terminal domain"/>
    <property type="match status" value="1"/>
</dbReference>
<dbReference type="Gene3D" id="2.120.10.60">
    <property type="entry name" value="Tricorn protease N-terminal domain"/>
    <property type="match status" value="1"/>
</dbReference>
<dbReference type="SMART" id="SM00862">
    <property type="entry name" value="Trans_reg_C"/>
    <property type="match status" value="1"/>
</dbReference>
<dbReference type="InterPro" id="IPR036388">
    <property type="entry name" value="WH-like_DNA-bd_sf"/>
</dbReference>
<dbReference type="PANTHER" id="PTHR36842:SF1">
    <property type="entry name" value="PROTEIN TOLB"/>
    <property type="match status" value="1"/>
</dbReference>
<evidence type="ECO:0000259" key="5">
    <source>
        <dbReference type="PROSITE" id="PS51755"/>
    </source>
</evidence>
<dbReference type="Pfam" id="PF00486">
    <property type="entry name" value="Trans_reg_C"/>
    <property type="match status" value="1"/>
</dbReference>
<name>A0ABT8TDR1_9GAMM</name>
<feature type="domain" description="OmpR/PhoB-type" evidence="5">
    <location>
        <begin position="6"/>
        <end position="104"/>
    </location>
</feature>
<dbReference type="Gene3D" id="1.10.10.10">
    <property type="entry name" value="Winged helix-like DNA-binding domain superfamily/Winged helix DNA-binding domain"/>
    <property type="match status" value="1"/>
</dbReference>
<dbReference type="RefSeq" id="WP_302711637.1">
    <property type="nucleotide sequence ID" value="NZ_JAULRT010000035.1"/>
</dbReference>
<gene>
    <name evidence="6" type="ORF">QWI16_04910</name>
</gene>
<evidence type="ECO:0000256" key="4">
    <source>
        <dbReference type="SAM" id="Phobius"/>
    </source>
</evidence>
<evidence type="ECO:0000256" key="1">
    <source>
        <dbReference type="ARBA" id="ARBA00009820"/>
    </source>
</evidence>
<evidence type="ECO:0000313" key="6">
    <source>
        <dbReference type="EMBL" id="MDO3381503.1"/>
    </source>
</evidence>